<keyword evidence="1" id="KW-0732">Signal</keyword>
<dbReference type="PROSITE" id="PS51257">
    <property type="entry name" value="PROKAR_LIPOPROTEIN"/>
    <property type="match status" value="1"/>
</dbReference>
<dbReference type="EMBL" id="JAAMPU010000108">
    <property type="protein sequence ID" value="NMH29348.1"/>
    <property type="molecule type" value="Genomic_DNA"/>
</dbReference>
<protein>
    <recommendedName>
        <fullName evidence="2">Lipocalin-like domain-containing protein</fullName>
    </recommendedName>
</protein>
<proteinExistence type="predicted"/>
<name>A0A972FVC0_9FLAO</name>
<gene>
    <name evidence="3" type="ORF">G6047_15020</name>
</gene>
<feature type="domain" description="Lipocalin-like" evidence="2">
    <location>
        <begin position="48"/>
        <end position="127"/>
    </location>
</feature>
<dbReference type="AlphaFoldDB" id="A0A972FVC0"/>
<evidence type="ECO:0000313" key="3">
    <source>
        <dbReference type="EMBL" id="NMH29348.1"/>
    </source>
</evidence>
<comment type="caution">
    <text evidence="3">The sequence shown here is derived from an EMBL/GenBank/DDBJ whole genome shotgun (WGS) entry which is preliminary data.</text>
</comment>
<dbReference type="RefSeq" id="WP_169528444.1">
    <property type="nucleotide sequence ID" value="NZ_JAAMPU010000108.1"/>
</dbReference>
<feature type="chain" id="PRO_5036685472" description="Lipocalin-like domain-containing protein" evidence="1">
    <location>
        <begin position="23"/>
        <end position="148"/>
    </location>
</feature>
<organism evidence="3 4">
    <name type="scientific">Flavobacterium silvaticum</name>
    <dbReference type="NCBI Taxonomy" id="1852020"/>
    <lineage>
        <taxon>Bacteria</taxon>
        <taxon>Pseudomonadati</taxon>
        <taxon>Bacteroidota</taxon>
        <taxon>Flavobacteriia</taxon>
        <taxon>Flavobacteriales</taxon>
        <taxon>Flavobacteriaceae</taxon>
        <taxon>Flavobacterium</taxon>
    </lineage>
</organism>
<sequence>MKKLIKSIGLMAFAGLSLVSCSSDDDGFSFSEDQITGQWAYSKQRYAINGVWSEEMDYEGNESATCPDFWQLNADHTTLERDYWSSECDYYDDTATWSKSGNTITIADGDLSGSYNVISLSSTSLVIEETYSEEGFTYIDQYTFVKAN</sequence>
<accession>A0A972FVC0</accession>
<dbReference type="InterPro" id="IPR024311">
    <property type="entry name" value="Lipocalin-like"/>
</dbReference>
<evidence type="ECO:0000313" key="4">
    <source>
        <dbReference type="Proteomes" id="UP000712080"/>
    </source>
</evidence>
<keyword evidence="4" id="KW-1185">Reference proteome</keyword>
<dbReference type="Proteomes" id="UP000712080">
    <property type="component" value="Unassembled WGS sequence"/>
</dbReference>
<feature type="signal peptide" evidence="1">
    <location>
        <begin position="1"/>
        <end position="22"/>
    </location>
</feature>
<evidence type="ECO:0000259" key="2">
    <source>
        <dbReference type="Pfam" id="PF13648"/>
    </source>
</evidence>
<evidence type="ECO:0000256" key="1">
    <source>
        <dbReference type="SAM" id="SignalP"/>
    </source>
</evidence>
<dbReference type="Pfam" id="PF13648">
    <property type="entry name" value="Lipocalin_4"/>
    <property type="match status" value="1"/>
</dbReference>
<reference evidence="3" key="1">
    <citation type="submission" date="2020-02" db="EMBL/GenBank/DDBJ databases">
        <title>Flavobacterium sp. genome.</title>
        <authorList>
            <person name="Jung H.S."/>
            <person name="Baek J.H."/>
            <person name="Jeon C.O."/>
        </authorList>
    </citation>
    <scope>NUCLEOTIDE SEQUENCE</scope>
    <source>
        <strain evidence="3">SE-s28</strain>
    </source>
</reference>